<proteinExistence type="predicted"/>
<keyword evidence="1" id="KW-0489">Methyltransferase</keyword>
<dbReference type="InterPro" id="IPR029063">
    <property type="entry name" value="SAM-dependent_MTases_sf"/>
</dbReference>
<dbReference type="InterPro" id="IPR006901">
    <property type="entry name" value="TrmK"/>
</dbReference>
<dbReference type="PANTHER" id="PTHR38451">
    <property type="entry name" value="TRNA (ADENINE(22)-N(1))-METHYLTRANSFERASE"/>
    <property type="match status" value="1"/>
</dbReference>
<dbReference type="KEGG" id="sbj:CF168_11040"/>
<dbReference type="Pfam" id="PF12847">
    <property type="entry name" value="Methyltransf_18"/>
    <property type="match status" value="1"/>
</dbReference>
<keyword evidence="2" id="KW-1185">Reference proteome</keyword>
<dbReference type="Proteomes" id="UP000198367">
    <property type="component" value="Chromosome"/>
</dbReference>
<dbReference type="Gene3D" id="3.40.50.150">
    <property type="entry name" value="Vaccinia Virus protein VP39"/>
    <property type="match status" value="1"/>
</dbReference>
<dbReference type="PIRSF" id="PIRSF028234">
    <property type="entry name" value="UCP028234"/>
    <property type="match status" value="1"/>
</dbReference>
<dbReference type="GO" id="GO:0032259">
    <property type="term" value="P:methylation"/>
    <property type="evidence" value="ECO:0007669"/>
    <property type="project" value="UniProtKB-KW"/>
</dbReference>
<dbReference type="Pfam" id="PF04816">
    <property type="entry name" value="TrmK"/>
    <property type="match status" value="1"/>
</dbReference>
<dbReference type="GO" id="GO:0160105">
    <property type="term" value="F:tRNA (adenine(22)-N1)-methyltransferase activity"/>
    <property type="evidence" value="ECO:0007669"/>
    <property type="project" value="InterPro"/>
</dbReference>
<gene>
    <name evidence="1" type="ORF">CF168_11040</name>
</gene>
<dbReference type="PANTHER" id="PTHR38451:SF1">
    <property type="entry name" value="TRNA (ADENINE(22)-N(1))-METHYLTRANSFERASE"/>
    <property type="match status" value="1"/>
</dbReference>
<keyword evidence="1" id="KW-0808">Transferase</keyword>
<dbReference type="InterPro" id="IPR016876">
    <property type="entry name" value="UCP028234"/>
</dbReference>
<dbReference type="EMBL" id="CP022358">
    <property type="protein sequence ID" value="ASK69362.1"/>
    <property type="molecule type" value="Genomic_DNA"/>
</dbReference>
<evidence type="ECO:0000313" key="2">
    <source>
        <dbReference type="Proteomes" id="UP000198367"/>
    </source>
</evidence>
<evidence type="ECO:0000313" key="1">
    <source>
        <dbReference type="EMBL" id="ASK69362.1"/>
    </source>
</evidence>
<dbReference type="RefSeq" id="WP_089067865.1">
    <property type="nucleotide sequence ID" value="NZ_CP022358.1"/>
</dbReference>
<dbReference type="AlphaFoldDB" id="A0A220UNB9"/>
<organism evidence="1 2">
    <name type="scientific">Shewanella bicestrii</name>
    <dbReference type="NCBI Taxonomy" id="2018305"/>
    <lineage>
        <taxon>Bacteria</taxon>
        <taxon>Pseudomonadati</taxon>
        <taxon>Pseudomonadota</taxon>
        <taxon>Gammaproteobacteria</taxon>
        <taxon>Alteromonadales</taxon>
        <taxon>Shewanellaceae</taxon>
        <taxon>Shewanella</taxon>
    </lineage>
</organism>
<accession>A0A220UNB9</accession>
<reference evidence="1 2" key="1">
    <citation type="submission" date="2017-07" db="EMBL/GenBank/DDBJ databases">
        <title>Phenotypical and genomic characterization of a clinical isolate of Shewanella bicestrii sp. nov. producing an extended-spectrum beta-lactamase and a new oxacillinase variant.</title>
        <authorList>
            <person name="Jousset A.B."/>
            <person name="Bonnin R.A."/>
            <person name="Girlich D."/>
            <person name="Dabos L."/>
            <person name="Potron A."/>
            <person name="Dortet L."/>
            <person name="Glaser P."/>
            <person name="Naas T."/>
        </authorList>
    </citation>
    <scope>NUCLEOTIDE SEQUENCE [LARGE SCALE GENOMIC DNA]</scope>
    <source>
        <strain evidence="1 2">JAB-1</strain>
    </source>
</reference>
<protein>
    <submittedName>
        <fullName evidence="1">SAM-dependent methyltransferase</fullName>
    </submittedName>
</protein>
<name>A0A220UNB9_9GAMM</name>
<sequence length="281" mass="31436">MKISQRLQQINRMVGPGYDHIWDCCCDHGLLGMLLLQRNAAPKVHFVDCVAPLMQQLSLELARFFPLQPISNPQNATEQTTTEQTANLQSEWQVHCLDVAALPLAQYGKQAKHLVIIAGVGGELLVELVRSIVANQQSQSDAHSGNDSSNHDLSQGARQLEFILCPVHHNYHVRSALAELGLSLKDEYLLEENQRFYEILHLTQANTSSKTNASSKTAEAVVPLSATGSIMWQGLDADKTRQAKRYLDQTIGHYQRIPEQRMPNKPQIVAAYQHILQQLNC</sequence>